<dbReference type="SUPFAM" id="SSF53187">
    <property type="entry name" value="Zn-dependent exopeptidases"/>
    <property type="match status" value="1"/>
</dbReference>
<proteinExistence type="predicted"/>
<dbReference type="OrthoDB" id="4014363at2"/>
<keyword evidence="2" id="KW-1185">Reference proteome</keyword>
<dbReference type="CDD" id="cd06233">
    <property type="entry name" value="M14-like"/>
    <property type="match status" value="1"/>
</dbReference>
<dbReference type="InterPro" id="IPR021259">
    <property type="entry name" value="DUF2817"/>
</dbReference>
<dbReference type="Gene3D" id="3.40.630.10">
    <property type="entry name" value="Zn peptidases"/>
    <property type="match status" value="1"/>
</dbReference>
<evidence type="ECO:0000313" key="1">
    <source>
        <dbReference type="EMBL" id="SNQ46506.1"/>
    </source>
</evidence>
<evidence type="ECO:0008006" key="3">
    <source>
        <dbReference type="Google" id="ProtNLM"/>
    </source>
</evidence>
<accession>A0A2I2KLI0</accession>
<dbReference type="RefSeq" id="WP_133150571.1">
    <property type="nucleotide sequence ID" value="NZ_FZMO01000049.1"/>
</dbReference>
<gene>
    <name evidence="1" type="ORF">FRACA_1420007</name>
</gene>
<dbReference type="Pfam" id="PF10994">
    <property type="entry name" value="DUF2817"/>
    <property type="match status" value="1"/>
</dbReference>
<dbReference type="Proteomes" id="UP000234331">
    <property type="component" value="Unassembled WGS sequence"/>
</dbReference>
<name>A0A2I2KLI0_9ACTN</name>
<dbReference type="AlphaFoldDB" id="A0A2I2KLI0"/>
<organism evidence="1 2">
    <name type="scientific">Frankia canadensis</name>
    <dbReference type="NCBI Taxonomy" id="1836972"/>
    <lineage>
        <taxon>Bacteria</taxon>
        <taxon>Bacillati</taxon>
        <taxon>Actinomycetota</taxon>
        <taxon>Actinomycetes</taxon>
        <taxon>Frankiales</taxon>
        <taxon>Frankiaceae</taxon>
        <taxon>Frankia</taxon>
    </lineage>
</organism>
<protein>
    <recommendedName>
        <fullName evidence="3">DUF2817 domain-containing protein</fullName>
    </recommendedName>
</protein>
<reference evidence="1 2" key="1">
    <citation type="submission" date="2017-06" db="EMBL/GenBank/DDBJ databases">
        <authorList>
            <person name="Kim H.J."/>
            <person name="Triplett B.A."/>
        </authorList>
    </citation>
    <scope>NUCLEOTIDE SEQUENCE [LARGE SCALE GENOMIC DNA]</scope>
    <source>
        <strain evidence="1">FRACA_ARgP5</strain>
    </source>
</reference>
<dbReference type="EMBL" id="FZMO01000049">
    <property type="protein sequence ID" value="SNQ46506.1"/>
    <property type="molecule type" value="Genomic_DNA"/>
</dbReference>
<evidence type="ECO:0000313" key="2">
    <source>
        <dbReference type="Proteomes" id="UP000234331"/>
    </source>
</evidence>
<sequence>MARASRSGPRAAFITDLEGPMYFSASYDQGRGRFLAAASDRGARLRSFRNDTARGAEGEELFTDVACLDGAAAGSGSGDRGAALVLVSGTHGAEGFAGSACQLRFLTEFEPASVPGLSVVLVHALNPFGFSHRRRVNEHNVDINRNFVDHGRVPVNEGYAALHPLLLPADWGGSAHAAADEKILLHVAEEGERATQLAITAGQYDHPDGLFYGGTAPCWSNVTWRSIIREHLAGYDQIAYIDLHTGLGERGAAEPIFRGGADAAAPARARAWYGPALTDSDEGTSSSTPIGGNSAQALVEELPGVELTAITLEFGTQDALTVLRALQADNWLWQRGTSVDEDRAAGIRALVRDAFAPDDERWRAEVLDRGLRMIGRAVAGLTGAPPPAPLS</sequence>